<keyword evidence="1" id="KW-0678">Repressor</keyword>
<dbReference type="InterPro" id="IPR050109">
    <property type="entry name" value="HTH-type_TetR-like_transc_reg"/>
</dbReference>
<dbReference type="PANTHER" id="PTHR30055">
    <property type="entry name" value="HTH-TYPE TRANSCRIPTIONAL REGULATOR RUTR"/>
    <property type="match status" value="1"/>
</dbReference>
<dbReference type="PANTHER" id="PTHR30055:SF234">
    <property type="entry name" value="HTH-TYPE TRANSCRIPTIONAL REGULATOR BETI"/>
    <property type="match status" value="1"/>
</dbReference>
<keyword evidence="8" id="KW-1185">Reference proteome</keyword>
<dbReference type="GO" id="GO:0000976">
    <property type="term" value="F:transcription cis-regulatory region binding"/>
    <property type="evidence" value="ECO:0007669"/>
    <property type="project" value="TreeGrafter"/>
</dbReference>
<feature type="domain" description="HTH tetR-type" evidence="6">
    <location>
        <begin position="2"/>
        <end position="62"/>
    </location>
</feature>
<feature type="DNA-binding region" description="H-T-H motif" evidence="5">
    <location>
        <begin position="25"/>
        <end position="44"/>
    </location>
</feature>
<dbReference type="Proteomes" id="UP000317982">
    <property type="component" value="Unassembled WGS sequence"/>
</dbReference>
<dbReference type="AlphaFoldDB" id="A0A545AN21"/>
<accession>A0A545AN21</accession>
<comment type="caution">
    <text evidence="7">The sequence shown here is derived from an EMBL/GenBank/DDBJ whole genome shotgun (WGS) entry which is preliminary data.</text>
</comment>
<dbReference type="InterPro" id="IPR004111">
    <property type="entry name" value="Repressor_TetR_C"/>
</dbReference>
<dbReference type="EMBL" id="VIRS01000017">
    <property type="protein sequence ID" value="TQS42683.1"/>
    <property type="molecule type" value="Genomic_DNA"/>
</dbReference>
<dbReference type="SUPFAM" id="SSF48498">
    <property type="entry name" value="Tetracyclin repressor-like, C-terminal domain"/>
    <property type="match status" value="1"/>
</dbReference>
<evidence type="ECO:0000256" key="3">
    <source>
        <dbReference type="ARBA" id="ARBA00023125"/>
    </source>
</evidence>
<evidence type="ECO:0000313" key="8">
    <source>
        <dbReference type="Proteomes" id="UP000317982"/>
    </source>
</evidence>
<dbReference type="Gene3D" id="1.10.357.10">
    <property type="entry name" value="Tetracycline Repressor, domain 2"/>
    <property type="match status" value="1"/>
</dbReference>
<dbReference type="GO" id="GO:0046677">
    <property type="term" value="P:response to antibiotic"/>
    <property type="evidence" value="ECO:0007669"/>
    <property type="project" value="InterPro"/>
</dbReference>
<dbReference type="Pfam" id="PF00440">
    <property type="entry name" value="TetR_N"/>
    <property type="match status" value="1"/>
</dbReference>
<dbReference type="InterPro" id="IPR036271">
    <property type="entry name" value="Tet_transcr_reg_TetR-rel_C_sf"/>
</dbReference>
<evidence type="ECO:0000313" key="7">
    <source>
        <dbReference type="EMBL" id="TQS42683.1"/>
    </source>
</evidence>
<dbReference type="GO" id="GO:0003700">
    <property type="term" value="F:DNA-binding transcription factor activity"/>
    <property type="evidence" value="ECO:0007669"/>
    <property type="project" value="TreeGrafter"/>
</dbReference>
<protein>
    <submittedName>
        <fullName evidence="7">TetR family transcriptional regulator</fullName>
    </submittedName>
</protein>
<proteinExistence type="predicted"/>
<keyword evidence="3 5" id="KW-0238">DNA-binding</keyword>
<dbReference type="InterPro" id="IPR009057">
    <property type="entry name" value="Homeodomain-like_sf"/>
</dbReference>
<sequence length="195" mass="21342">MAVTRDRLVAEALALLDEGGLAAVTFRKLAQRLGVQAPTLYWHVKNKAALVTALAEAILAPVELPPRTDEERWQDWLSALAQRLRRALLAHPDGAQVVSQAQLSLRMAEISETAMRTLAESGLSLRNARLTVLAVERFTIGHVLEEQAGPPDVEGFDLDAYAARYPTVVRAVADYFEPGRTVDDLFTDTLGVILS</sequence>
<dbReference type="PRINTS" id="PR00400">
    <property type="entry name" value="TETREPRESSOR"/>
</dbReference>
<dbReference type="PROSITE" id="PS50977">
    <property type="entry name" value="HTH_TETR_2"/>
    <property type="match status" value="1"/>
</dbReference>
<name>A0A545AN21_9ACTN</name>
<gene>
    <name evidence="7" type="ORF">FL583_23645</name>
</gene>
<dbReference type="OrthoDB" id="3819648at2"/>
<evidence type="ECO:0000256" key="2">
    <source>
        <dbReference type="ARBA" id="ARBA00023015"/>
    </source>
</evidence>
<evidence type="ECO:0000259" key="6">
    <source>
        <dbReference type="PROSITE" id="PS50977"/>
    </source>
</evidence>
<dbReference type="Gene3D" id="1.10.10.60">
    <property type="entry name" value="Homeodomain-like"/>
    <property type="match status" value="1"/>
</dbReference>
<keyword evidence="4" id="KW-0804">Transcription</keyword>
<dbReference type="InParanoid" id="A0A545AN21"/>
<keyword evidence="2" id="KW-0805">Transcription regulation</keyword>
<dbReference type="InterPro" id="IPR003012">
    <property type="entry name" value="Tet_transcr_reg_TetR"/>
</dbReference>
<evidence type="ECO:0000256" key="5">
    <source>
        <dbReference type="PROSITE-ProRule" id="PRU00335"/>
    </source>
</evidence>
<dbReference type="InterPro" id="IPR001647">
    <property type="entry name" value="HTH_TetR"/>
</dbReference>
<organism evidence="7 8">
    <name type="scientific">Cryptosporangium phraense</name>
    <dbReference type="NCBI Taxonomy" id="2593070"/>
    <lineage>
        <taxon>Bacteria</taxon>
        <taxon>Bacillati</taxon>
        <taxon>Actinomycetota</taxon>
        <taxon>Actinomycetes</taxon>
        <taxon>Cryptosporangiales</taxon>
        <taxon>Cryptosporangiaceae</taxon>
        <taxon>Cryptosporangium</taxon>
    </lineage>
</organism>
<evidence type="ECO:0000256" key="4">
    <source>
        <dbReference type="ARBA" id="ARBA00023163"/>
    </source>
</evidence>
<dbReference type="PRINTS" id="PR00455">
    <property type="entry name" value="HTHTETR"/>
</dbReference>
<evidence type="ECO:0000256" key="1">
    <source>
        <dbReference type="ARBA" id="ARBA00022491"/>
    </source>
</evidence>
<reference evidence="7 8" key="1">
    <citation type="submission" date="2019-07" db="EMBL/GenBank/DDBJ databases">
        <title>Cryptosporangium phraense sp. nov., isolated from plant litter.</title>
        <authorList>
            <person name="Suriyachadkun C."/>
        </authorList>
    </citation>
    <scope>NUCLEOTIDE SEQUENCE [LARGE SCALE GENOMIC DNA]</scope>
    <source>
        <strain evidence="7 8">A-T 5661</strain>
    </source>
</reference>
<dbReference type="GO" id="GO:0045892">
    <property type="term" value="P:negative regulation of DNA-templated transcription"/>
    <property type="evidence" value="ECO:0007669"/>
    <property type="project" value="InterPro"/>
</dbReference>
<dbReference type="SUPFAM" id="SSF46689">
    <property type="entry name" value="Homeodomain-like"/>
    <property type="match status" value="1"/>
</dbReference>
<dbReference type="RefSeq" id="WP_142706990.1">
    <property type="nucleotide sequence ID" value="NZ_VIRS01000017.1"/>
</dbReference>
<dbReference type="Pfam" id="PF02909">
    <property type="entry name" value="TetR_C_1"/>
    <property type="match status" value="1"/>
</dbReference>